<dbReference type="InterPro" id="IPR011726">
    <property type="entry name" value="KdpF"/>
</dbReference>
<protein>
    <submittedName>
        <fullName evidence="2">K+-transporting ATPase, KdpF subunit</fullName>
    </submittedName>
</protein>
<sequence length="40" mass="4124">MTTDMTTGMATGTVANVVGAVLALGLIGYLVVALIRPERF</sequence>
<dbReference type="STRING" id="587909.SAMN05421810_10138"/>
<proteinExistence type="predicted"/>
<dbReference type="EMBL" id="FOWW01000001">
    <property type="protein sequence ID" value="SFO81326.1"/>
    <property type="molecule type" value="Genomic_DNA"/>
</dbReference>
<feature type="transmembrane region" description="Helical" evidence="1">
    <location>
        <begin position="14"/>
        <end position="35"/>
    </location>
</feature>
<dbReference type="AlphaFoldDB" id="A0A1I5K9P8"/>
<evidence type="ECO:0000313" key="3">
    <source>
        <dbReference type="Proteomes" id="UP000198727"/>
    </source>
</evidence>
<evidence type="ECO:0000313" key="2">
    <source>
        <dbReference type="EMBL" id="SFO81326.1"/>
    </source>
</evidence>
<dbReference type="NCBIfam" id="TIGR02115">
    <property type="entry name" value="potass_kdpF"/>
    <property type="match status" value="1"/>
</dbReference>
<organism evidence="2 3">
    <name type="scientific">Amycolatopsis arida</name>
    <dbReference type="NCBI Taxonomy" id="587909"/>
    <lineage>
        <taxon>Bacteria</taxon>
        <taxon>Bacillati</taxon>
        <taxon>Actinomycetota</taxon>
        <taxon>Actinomycetes</taxon>
        <taxon>Pseudonocardiales</taxon>
        <taxon>Pseudonocardiaceae</taxon>
        <taxon>Amycolatopsis</taxon>
    </lineage>
</organism>
<reference evidence="3" key="1">
    <citation type="submission" date="2016-10" db="EMBL/GenBank/DDBJ databases">
        <authorList>
            <person name="Varghese N."/>
            <person name="Submissions S."/>
        </authorList>
    </citation>
    <scope>NUCLEOTIDE SEQUENCE [LARGE SCALE GENOMIC DNA]</scope>
    <source>
        <strain evidence="3">CGMCC 4.5579</strain>
    </source>
</reference>
<dbReference type="Pfam" id="PF09604">
    <property type="entry name" value="Potass_KdpF"/>
    <property type="match status" value="1"/>
</dbReference>
<dbReference type="GO" id="GO:0008556">
    <property type="term" value="F:P-type potassium transmembrane transporter activity"/>
    <property type="evidence" value="ECO:0007669"/>
    <property type="project" value="InterPro"/>
</dbReference>
<dbReference type="Proteomes" id="UP000198727">
    <property type="component" value="Unassembled WGS sequence"/>
</dbReference>
<keyword evidence="1" id="KW-0812">Transmembrane</keyword>
<keyword evidence="3" id="KW-1185">Reference proteome</keyword>
<keyword evidence="1" id="KW-1133">Transmembrane helix</keyword>
<dbReference type="GO" id="GO:0005886">
    <property type="term" value="C:plasma membrane"/>
    <property type="evidence" value="ECO:0007669"/>
    <property type="project" value="InterPro"/>
</dbReference>
<evidence type="ECO:0000256" key="1">
    <source>
        <dbReference type="SAM" id="Phobius"/>
    </source>
</evidence>
<gene>
    <name evidence="2" type="ORF">SAMN05421810_10138</name>
</gene>
<name>A0A1I5K9P8_9PSEU</name>
<accession>A0A1I5K9P8</accession>
<keyword evidence="1" id="KW-0472">Membrane</keyword>